<dbReference type="InterPro" id="IPR050190">
    <property type="entry name" value="UPF0213_domain"/>
</dbReference>
<accession>A0A450W5N9</accession>
<dbReference type="SMART" id="SM00465">
    <property type="entry name" value="GIYc"/>
    <property type="match status" value="1"/>
</dbReference>
<evidence type="ECO:0000313" key="4">
    <source>
        <dbReference type="EMBL" id="VFK12252.1"/>
    </source>
</evidence>
<dbReference type="PROSITE" id="PS50164">
    <property type="entry name" value="GIY_YIG"/>
    <property type="match status" value="1"/>
</dbReference>
<evidence type="ECO:0000259" key="2">
    <source>
        <dbReference type="PROSITE" id="PS50164"/>
    </source>
</evidence>
<name>A0A450W5N9_9GAMM</name>
<evidence type="ECO:0000256" key="1">
    <source>
        <dbReference type="ARBA" id="ARBA00007435"/>
    </source>
</evidence>
<dbReference type="GO" id="GO:0004519">
    <property type="term" value="F:endonuclease activity"/>
    <property type="evidence" value="ECO:0007669"/>
    <property type="project" value="UniProtKB-KW"/>
</dbReference>
<dbReference type="PANTHER" id="PTHR34477">
    <property type="entry name" value="UPF0213 PROTEIN YHBQ"/>
    <property type="match status" value="1"/>
</dbReference>
<comment type="similarity">
    <text evidence="1">Belongs to the UPF0213 family.</text>
</comment>
<dbReference type="EMBL" id="CAADFK010000032">
    <property type="protein sequence ID" value="VFK12251.1"/>
    <property type="molecule type" value="Genomic_DNA"/>
</dbReference>
<dbReference type="EMBL" id="CAADFK010000032">
    <property type="protein sequence ID" value="VFK12252.1"/>
    <property type="molecule type" value="Genomic_DNA"/>
</dbReference>
<organism evidence="3">
    <name type="scientific">Candidatus Kentrum sp. LPFa</name>
    <dbReference type="NCBI Taxonomy" id="2126335"/>
    <lineage>
        <taxon>Bacteria</taxon>
        <taxon>Pseudomonadati</taxon>
        <taxon>Pseudomonadota</taxon>
        <taxon>Gammaproteobacteria</taxon>
        <taxon>Candidatus Kentrum</taxon>
    </lineage>
</organism>
<keyword evidence="3" id="KW-0540">Nuclease</keyword>
<dbReference type="Pfam" id="PF01541">
    <property type="entry name" value="GIY-YIG"/>
    <property type="match status" value="1"/>
</dbReference>
<feature type="domain" description="GIY-YIG" evidence="2">
    <location>
        <begin position="2"/>
        <end position="78"/>
    </location>
</feature>
<keyword evidence="3" id="KW-0378">Hydrolase</keyword>
<evidence type="ECO:0000313" key="3">
    <source>
        <dbReference type="EMBL" id="VFK12251.1"/>
    </source>
</evidence>
<protein>
    <submittedName>
        <fullName evidence="3">Putative endonuclease</fullName>
    </submittedName>
</protein>
<dbReference type="SUPFAM" id="SSF82771">
    <property type="entry name" value="GIY-YIG endonuclease"/>
    <property type="match status" value="1"/>
</dbReference>
<dbReference type="InterPro" id="IPR000305">
    <property type="entry name" value="GIY-YIG_endonuc"/>
</dbReference>
<keyword evidence="3" id="KW-0255">Endonuclease</keyword>
<dbReference type="Gene3D" id="3.40.1440.10">
    <property type="entry name" value="GIY-YIG endonuclease"/>
    <property type="match status" value="1"/>
</dbReference>
<dbReference type="AlphaFoldDB" id="A0A450W5N9"/>
<dbReference type="CDD" id="cd10448">
    <property type="entry name" value="GIY-YIG_unchar_3"/>
    <property type="match status" value="1"/>
</dbReference>
<sequence>MKQPTVYLLANERNGTLYIGVTSDLEKRVWQHKNDVIDGFTNKYRVHRLVYFEQYSDMPSAIAREKQLKKWRRAWKLALIEKSNPDWKDLWAEMGP</sequence>
<reference evidence="3" key="1">
    <citation type="submission" date="2019-02" db="EMBL/GenBank/DDBJ databases">
        <authorList>
            <person name="Gruber-Vodicka R. H."/>
            <person name="Seah K. B. B."/>
        </authorList>
    </citation>
    <scope>NUCLEOTIDE SEQUENCE</scope>
    <source>
        <strain evidence="3">BECK_S313</strain>
    </source>
</reference>
<proteinExistence type="inferred from homology"/>
<gene>
    <name evidence="3" type="ORF">BECKLPF1236B_GA0070989_10326</name>
    <name evidence="4" type="ORF">BECKLPF1236B_GA0070989_10327</name>
</gene>
<dbReference type="PANTHER" id="PTHR34477:SF5">
    <property type="entry name" value="BSL5627 PROTEIN"/>
    <property type="match status" value="1"/>
</dbReference>
<dbReference type="InterPro" id="IPR035901">
    <property type="entry name" value="GIY-YIG_endonuc_sf"/>
</dbReference>